<gene>
    <name evidence="6" type="ORF">MCC93_17840</name>
    <name evidence="7" type="ORF">MON37_00750</name>
</gene>
<dbReference type="SUPFAM" id="SSF46785">
    <property type="entry name" value="Winged helix' DNA-binding domain"/>
    <property type="match status" value="1"/>
</dbReference>
<evidence type="ECO:0000256" key="4">
    <source>
        <dbReference type="ARBA" id="ARBA00023163"/>
    </source>
</evidence>
<keyword evidence="9" id="KW-1185">Reference proteome</keyword>
<evidence type="ECO:0000256" key="1">
    <source>
        <dbReference type="ARBA" id="ARBA00009437"/>
    </source>
</evidence>
<dbReference type="InterPro" id="IPR036390">
    <property type="entry name" value="WH_DNA-bd_sf"/>
</dbReference>
<dbReference type="GO" id="GO:0006351">
    <property type="term" value="P:DNA-templated transcription"/>
    <property type="evidence" value="ECO:0007669"/>
    <property type="project" value="TreeGrafter"/>
</dbReference>
<evidence type="ECO:0000256" key="2">
    <source>
        <dbReference type="ARBA" id="ARBA00023015"/>
    </source>
</evidence>
<comment type="similarity">
    <text evidence="1">Belongs to the LysR transcriptional regulatory family.</text>
</comment>
<name>A0A0C1GK28_9NEIS</name>
<dbReference type="InterPro" id="IPR005119">
    <property type="entry name" value="LysR_subst-bd"/>
</dbReference>
<proteinExistence type="inferred from homology"/>
<dbReference type="GO" id="GO:0003700">
    <property type="term" value="F:DNA-binding transcription factor activity"/>
    <property type="evidence" value="ECO:0007669"/>
    <property type="project" value="InterPro"/>
</dbReference>
<reference evidence="7 9" key="2">
    <citation type="submission" date="2022-03" db="EMBL/GenBank/DDBJ databases">
        <title>Genome sequencing of Morococcus cerebrosus.</title>
        <authorList>
            <person name="Baek M.-G."/>
            <person name="Yi H."/>
        </authorList>
    </citation>
    <scope>NUCLEOTIDE SEQUENCE [LARGE SCALE GENOMIC DNA]</scope>
    <source>
        <strain evidence="7 9">CIP 81.93</strain>
    </source>
</reference>
<dbReference type="PANTHER" id="PTHR30537:SF35">
    <property type="entry name" value="TRANSCRIPTIONAL REGULATORY PROTEIN"/>
    <property type="match status" value="1"/>
</dbReference>
<keyword evidence="2" id="KW-0805">Transcription regulation</keyword>
<dbReference type="SUPFAM" id="SSF53850">
    <property type="entry name" value="Periplasmic binding protein-like II"/>
    <property type="match status" value="1"/>
</dbReference>
<accession>A0A0C1GK28</accession>
<protein>
    <submittedName>
        <fullName evidence="6">LysR family transcriptional regulator</fullName>
    </submittedName>
</protein>
<organism evidence="6 8">
    <name type="scientific">Morococcus cerebrosus</name>
    <dbReference type="NCBI Taxonomy" id="1056807"/>
    <lineage>
        <taxon>Bacteria</taxon>
        <taxon>Pseudomonadati</taxon>
        <taxon>Pseudomonadota</taxon>
        <taxon>Betaproteobacteria</taxon>
        <taxon>Neisseriales</taxon>
        <taxon>Neisseriaceae</taxon>
        <taxon>Morococcus</taxon>
    </lineage>
</organism>
<sequence>MDTLFSLKVFRQVVQSGSFTRAAEQLDISTAMASKHVSHLENTIKAKLLHRNSRNLHLTEAGEEYYRQCSYALDTLDTAAQKAAGGADTPQGMLRVTMPLWFAGNLIGTWLAEYRERYPEVTLDLVLDNRHVDLIAEGFDLALRVAKTLSPSLIIKPLAQIQFVLLASPEYLAKHGKPQTPEEVMRHPAILPTYTDQRNLEITHRETGEKSILTLNPVIQSDNTLMIRELVRAGAGIAYQPLWSARQDLKEGRLVSLLPEYRVRTEQLNAVYVDRAFLSAKVRSFIDFLNEKISAEGE</sequence>
<evidence type="ECO:0000313" key="6">
    <source>
        <dbReference type="EMBL" id="KIC06820.1"/>
    </source>
</evidence>
<evidence type="ECO:0000259" key="5">
    <source>
        <dbReference type="PROSITE" id="PS50931"/>
    </source>
</evidence>
<dbReference type="EMBL" id="CP094242">
    <property type="protein sequence ID" value="UNV87514.1"/>
    <property type="molecule type" value="Genomic_DNA"/>
</dbReference>
<dbReference type="Pfam" id="PF03466">
    <property type="entry name" value="LysR_substrate"/>
    <property type="match status" value="1"/>
</dbReference>
<evidence type="ECO:0000313" key="7">
    <source>
        <dbReference type="EMBL" id="UNV87514.1"/>
    </source>
</evidence>
<dbReference type="EMBL" id="JUFZ01000083">
    <property type="protein sequence ID" value="KIC06820.1"/>
    <property type="molecule type" value="Genomic_DNA"/>
</dbReference>
<dbReference type="RefSeq" id="WP_039408571.1">
    <property type="nucleotide sequence ID" value="NZ_CP094242.1"/>
</dbReference>
<reference evidence="6 8" key="1">
    <citation type="submission" date="2014-12" db="EMBL/GenBank/DDBJ databases">
        <title>Genome sequence of Morococcus cerebrosus.</title>
        <authorList>
            <person name="Shin S.-K."/>
            <person name="Yi H."/>
        </authorList>
    </citation>
    <scope>NUCLEOTIDE SEQUENCE [LARGE SCALE GENOMIC DNA]</scope>
    <source>
        <strain evidence="6 8">CIP 81.93</strain>
    </source>
</reference>
<dbReference type="InterPro" id="IPR058163">
    <property type="entry name" value="LysR-type_TF_proteobact-type"/>
</dbReference>
<dbReference type="Gene3D" id="3.40.190.290">
    <property type="match status" value="1"/>
</dbReference>
<dbReference type="AlphaFoldDB" id="A0A0C1GK28"/>
<dbReference type="Gene3D" id="1.10.10.10">
    <property type="entry name" value="Winged helix-like DNA-binding domain superfamily/Winged helix DNA-binding domain"/>
    <property type="match status" value="1"/>
</dbReference>
<dbReference type="PROSITE" id="PS50931">
    <property type="entry name" value="HTH_LYSR"/>
    <property type="match status" value="1"/>
</dbReference>
<dbReference type="PATRIC" id="fig|1056807.3.peg.1711"/>
<dbReference type="Pfam" id="PF00126">
    <property type="entry name" value="HTH_1"/>
    <property type="match status" value="1"/>
</dbReference>
<dbReference type="FunFam" id="1.10.10.10:FF:000001">
    <property type="entry name" value="LysR family transcriptional regulator"/>
    <property type="match status" value="1"/>
</dbReference>
<keyword evidence="3" id="KW-0238">DNA-binding</keyword>
<dbReference type="GO" id="GO:0043565">
    <property type="term" value="F:sequence-specific DNA binding"/>
    <property type="evidence" value="ECO:0007669"/>
    <property type="project" value="TreeGrafter"/>
</dbReference>
<feature type="domain" description="HTH lysR-type" evidence="5">
    <location>
        <begin position="1"/>
        <end position="59"/>
    </location>
</feature>
<dbReference type="InterPro" id="IPR036388">
    <property type="entry name" value="WH-like_DNA-bd_sf"/>
</dbReference>
<dbReference type="Proteomes" id="UP000031390">
    <property type="component" value="Unassembled WGS sequence"/>
</dbReference>
<evidence type="ECO:0000256" key="3">
    <source>
        <dbReference type="ARBA" id="ARBA00023125"/>
    </source>
</evidence>
<dbReference type="PANTHER" id="PTHR30537">
    <property type="entry name" value="HTH-TYPE TRANSCRIPTIONAL REGULATOR"/>
    <property type="match status" value="1"/>
</dbReference>
<dbReference type="CDD" id="cd08422">
    <property type="entry name" value="PBP2_CrgA_like"/>
    <property type="match status" value="1"/>
</dbReference>
<evidence type="ECO:0000313" key="8">
    <source>
        <dbReference type="Proteomes" id="UP000031390"/>
    </source>
</evidence>
<dbReference type="InterPro" id="IPR000847">
    <property type="entry name" value="LysR_HTH_N"/>
</dbReference>
<keyword evidence="4" id="KW-0804">Transcription</keyword>
<evidence type="ECO:0000313" key="9">
    <source>
        <dbReference type="Proteomes" id="UP000829504"/>
    </source>
</evidence>
<dbReference type="Proteomes" id="UP000829504">
    <property type="component" value="Chromosome"/>
</dbReference>